<evidence type="ECO:0000313" key="9">
    <source>
        <dbReference type="Proteomes" id="UP001152795"/>
    </source>
</evidence>
<protein>
    <recommendedName>
        <fullName evidence="7">Metalloendopeptidase</fullName>
        <ecNumber evidence="7">3.4.24.-</ecNumber>
    </recommendedName>
</protein>
<dbReference type="InterPro" id="IPR006026">
    <property type="entry name" value="Peptidase_Metallo"/>
</dbReference>
<dbReference type="OrthoDB" id="291007at2759"/>
<dbReference type="SMART" id="SM00235">
    <property type="entry name" value="ZnMc"/>
    <property type="match status" value="1"/>
</dbReference>
<dbReference type="Pfam" id="PF01400">
    <property type="entry name" value="Astacin"/>
    <property type="match status" value="1"/>
</dbReference>
<dbReference type="PANTHER" id="PTHR10127">
    <property type="entry name" value="DISCOIDIN, CUB, EGF, LAMININ , AND ZINC METALLOPROTEASE DOMAIN CONTAINING"/>
    <property type="match status" value="1"/>
</dbReference>
<feature type="binding site" evidence="6">
    <location>
        <position position="131"/>
    </location>
    <ligand>
        <name>Zn(2+)</name>
        <dbReference type="ChEBI" id="CHEBI:29105"/>
        <note>catalytic</note>
    </ligand>
</feature>
<dbReference type="AlphaFoldDB" id="A0A6S7IME8"/>
<dbReference type="GO" id="GO:0004222">
    <property type="term" value="F:metalloendopeptidase activity"/>
    <property type="evidence" value="ECO:0007669"/>
    <property type="project" value="UniProtKB-UniRule"/>
</dbReference>
<keyword evidence="5 6" id="KW-0482">Metalloprotease</keyword>
<accession>A0A6S7IME8</accession>
<evidence type="ECO:0000256" key="7">
    <source>
        <dbReference type="RuleBase" id="RU361183"/>
    </source>
</evidence>
<dbReference type="PANTHER" id="PTHR10127:SF780">
    <property type="entry name" value="METALLOENDOPEPTIDASE"/>
    <property type="match status" value="1"/>
</dbReference>
<dbReference type="InterPro" id="IPR001506">
    <property type="entry name" value="Peptidase_M12A"/>
</dbReference>
<sequence length="161" mass="18019">MKINSAFCSADIVEPSEGEFNGELFEGDLILPPSLSRAGRKANRWPGGIFYYRLTSGITSQSKAVTAIRAAMQEWEAKTCIQFRERTNEPAFVEFVTGRGGCWSNGVGRNGNKMQTINLDPGCWGKGTVVHEIGHALGFWHEQSRPDRDAYINIHWENIKK</sequence>
<proteinExistence type="predicted"/>
<organism evidence="8 9">
    <name type="scientific">Paramuricea clavata</name>
    <name type="common">Red gorgonian</name>
    <name type="synonym">Violescent sea-whip</name>
    <dbReference type="NCBI Taxonomy" id="317549"/>
    <lineage>
        <taxon>Eukaryota</taxon>
        <taxon>Metazoa</taxon>
        <taxon>Cnidaria</taxon>
        <taxon>Anthozoa</taxon>
        <taxon>Octocorallia</taxon>
        <taxon>Malacalcyonacea</taxon>
        <taxon>Plexauridae</taxon>
        <taxon>Paramuricea</taxon>
    </lineage>
</organism>
<evidence type="ECO:0000256" key="3">
    <source>
        <dbReference type="ARBA" id="ARBA00022801"/>
    </source>
</evidence>
<feature type="binding site" evidence="6">
    <location>
        <position position="141"/>
    </location>
    <ligand>
        <name>Zn(2+)</name>
        <dbReference type="ChEBI" id="CHEBI:29105"/>
        <note>catalytic</note>
    </ligand>
</feature>
<dbReference type="InterPro" id="IPR024079">
    <property type="entry name" value="MetalloPept_cat_dom_sf"/>
</dbReference>
<feature type="binding site" evidence="6">
    <location>
        <position position="135"/>
    </location>
    <ligand>
        <name>Zn(2+)</name>
        <dbReference type="ChEBI" id="CHEBI:29105"/>
        <note>catalytic</note>
    </ligand>
</feature>
<keyword evidence="3 6" id="KW-0378">Hydrolase</keyword>
<keyword evidence="4 6" id="KW-0862">Zinc</keyword>
<comment type="cofactor">
    <cofactor evidence="6 7">
        <name>Zn(2+)</name>
        <dbReference type="ChEBI" id="CHEBI:29105"/>
    </cofactor>
    <text evidence="6 7">Binds 1 zinc ion per subunit.</text>
</comment>
<keyword evidence="2 6" id="KW-0479">Metal-binding</keyword>
<comment type="caution">
    <text evidence="6">Lacks conserved residue(s) required for the propagation of feature annotation.</text>
</comment>
<dbReference type="EMBL" id="CACRXK020010899">
    <property type="protein sequence ID" value="CAB4020315.1"/>
    <property type="molecule type" value="Genomic_DNA"/>
</dbReference>
<keyword evidence="9" id="KW-1185">Reference proteome</keyword>
<feature type="non-terminal residue" evidence="8">
    <location>
        <position position="1"/>
    </location>
</feature>
<reference evidence="8" key="1">
    <citation type="submission" date="2020-04" db="EMBL/GenBank/DDBJ databases">
        <authorList>
            <person name="Alioto T."/>
            <person name="Alioto T."/>
            <person name="Gomez Garrido J."/>
        </authorList>
    </citation>
    <scope>NUCLEOTIDE SEQUENCE</scope>
    <source>
        <strain evidence="8">A484AB</strain>
    </source>
</reference>
<dbReference type="EC" id="3.4.24.-" evidence="7"/>
<dbReference type="PRINTS" id="PR00480">
    <property type="entry name" value="ASTACIN"/>
</dbReference>
<evidence type="ECO:0000256" key="1">
    <source>
        <dbReference type="ARBA" id="ARBA00022670"/>
    </source>
</evidence>
<keyword evidence="1 6" id="KW-0645">Protease</keyword>
<comment type="caution">
    <text evidence="8">The sequence shown here is derived from an EMBL/GenBank/DDBJ whole genome shotgun (WGS) entry which is preliminary data.</text>
</comment>
<dbReference type="InterPro" id="IPR034035">
    <property type="entry name" value="Astacin-like_dom"/>
</dbReference>
<name>A0A6S7IME8_PARCT</name>
<dbReference type="Proteomes" id="UP001152795">
    <property type="component" value="Unassembled WGS sequence"/>
</dbReference>
<dbReference type="GO" id="GO:0006508">
    <property type="term" value="P:proteolysis"/>
    <property type="evidence" value="ECO:0007669"/>
    <property type="project" value="UniProtKB-KW"/>
</dbReference>
<dbReference type="CDD" id="cd04280">
    <property type="entry name" value="ZnMc_astacin_like"/>
    <property type="match status" value="1"/>
</dbReference>
<evidence type="ECO:0000256" key="4">
    <source>
        <dbReference type="ARBA" id="ARBA00022833"/>
    </source>
</evidence>
<feature type="active site" evidence="6">
    <location>
        <position position="132"/>
    </location>
</feature>
<evidence type="ECO:0000256" key="5">
    <source>
        <dbReference type="ARBA" id="ARBA00023049"/>
    </source>
</evidence>
<dbReference type="SUPFAM" id="SSF55486">
    <property type="entry name" value="Metalloproteases ('zincins'), catalytic domain"/>
    <property type="match status" value="1"/>
</dbReference>
<evidence type="ECO:0000256" key="2">
    <source>
        <dbReference type="ARBA" id="ARBA00022723"/>
    </source>
</evidence>
<dbReference type="GO" id="GO:0008270">
    <property type="term" value="F:zinc ion binding"/>
    <property type="evidence" value="ECO:0007669"/>
    <property type="project" value="UniProtKB-UniRule"/>
</dbReference>
<dbReference type="Gene3D" id="3.40.390.10">
    <property type="entry name" value="Collagenase (Catalytic Domain)"/>
    <property type="match status" value="1"/>
</dbReference>
<dbReference type="PROSITE" id="PS51864">
    <property type="entry name" value="ASTACIN"/>
    <property type="match status" value="1"/>
</dbReference>
<evidence type="ECO:0000256" key="6">
    <source>
        <dbReference type="PROSITE-ProRule" id="PRU01211"/>
    </source>
</evidence>
<gene>
    <name evidence="8" type="ORF">PACLA_8A044893</name>
</gene>
<evidence type="ECO:0000313" key="8">
    <source>
        <dbReference type="EMBL" id="CAB4020315.1"/>
    </source>
</evidence>